<evidence type="ECO:0000259" key="8">
    <source>
        <dbReference type="Pfam" id="PF21694"/>
    </source>
</evidence>
<keyword evidence="10" id="KW-1185">Reference proteome</keyword>
<feature type="domain" description="DNA polymerase III delta subunit-like C-terminal" evidence="8">
    <location>
        <begin position="190"/>
        <end position="310"/>
    </location>
</feature>
<dbReference type="Proteomes" id="UP000501452">
    <property type="component" value="Chromosome"/>
</dbReference>
<dbReference type="KEGG" id="rub:GBA63_10945"/>
<dbReference type="SUPFAM" id="SSF48019">
    <property type="entry name" value="post-AAA+ oligomerization domain-like"/>
    <property type="match status" value="1"/>
</dbReference>
<proteinExistence type="inferred from homology"/>
<evidence type="ECO:0000256" key="1">
    <source>
        <dbReference type="ARBA" id="ARBA00012417"/>
    </source>
</evidence>
<protein>
    <recommendedName>
        <fullName evidence="1">DNA-directed DNA polymerase</fullName>
        <ecNumber evidence="1">2.7.7.7</ecNumber>
    </recommendedName>
</protein>
<dbReference type="InterPro" id="IPR048466">
    <property type="entry name" value="DNA_pol3_delta-like_C"/>
</dbReference>
<reference evidence="9 10" key="1">
    <citation type="submission" date="2019-10" db="EMBL/GenBank/DDBJ databases">
        <title>Rubrobacter sp nov SCSIO 52090 isolated from a deep-sea sediment in the South China Sea.</title>
        <authorList>
            <person name="Chen R.W."/>
        </authorList>
    </citation>
    <scope>NUCLEOTIDE SEQUENCE [LARGE SCALE GENOMIC DNA]</scope>
    <source>
        <strain evidence="9 10">SCSIO 52909</strain>
    </source>
</reference>
<keyword evidence="4" id="KW-0235">DNA replication</keyword>
<keyword evidence="3 9" id="KW-0548">Nucleotidyltransferase</keyword>
<gene>
    <name evidence="9" type="primary">holA</name>
    <name evidence="9" type="ORF">GBA63_10945</name>
</gene>
<comment type="catalytic activity">
    <reaction evidence="7">
        <text>DNA(n) + a 2'-deoxyribonucleoside 5'-triphosphate = DNA(n+1) + diphosphate</text>
        <dbReference type="Rhea" id="RHEA:22508"/>
        <dbReference type="Rhea" id="RHEA-COMP:17339"/>
        <dbReference type="Rhea" id="RHEA-COMP:17340"/>
        <dbReference type="ChEBI" id="CHEBI:33019"/>
        <dbReference type="ChEBI" id="CHEBI:61560"/>
        <dbReference type="ChEBI" id="CHEBI:173112"/>
        <dbReference type="EC" id="2.7.7.7"/>
    </reaction>
</comment>
<evidence type="ECO:0000313" key="10">
    <source>
        <dbReference type="Proteomes" id="UP000501452"/>
    </source>
</evidence>
<dbReference type="AlphaFoldDB" id="A0A6G8Q9D9"/>
<accession>A0A6G8Q9D9</accession>
<name>A0A6G8Q9D9_9ACTN</name>
<dbReference type="SUPFAM" id="SSF52540">
    <property type="entry name" value="P-loop containing nucleoside triphosphate hydrolases"/>
    <property type="match status" value="1"/>
</dbReference>
<evidence type="ECO:0000256" key="7">
    <source>
        <dbReference type="ARBA" id="ARBA00049244"/>
    </source>
</evidence>
<dbReference type="PANTHER" id="PTHR34388:SF1">
    <property type="entry name" value="DNA POLYMERASE III SUBUNIT DELTA"/>
    <property type="match status" value="1"/>
</dbReference>
<keyword evidence="2 9" id="KW-0808">Transferase</keyword>
<dbReference type="GO" id="GO:0009360">
    <property type="term" value="C:DNA polymerase III complex"/>
    <property type="evidence" value="ECO:0007669"/>
    <property type="project" value="TreeGrafter"/>
</dbReference>
<organism evidence="9 10">
    <name type="scientific">Rubrobacter tropicus</name>
    <dbReference type="NCBI Taxonomy" id="2653851"/>
    <lineage>
        <taxon>Bacteria</taxon>
        <taxon>Bacillati</taxon>
        <taxon>Actinomycetota</taxon>
        <taxon>Rubrobacteria</taxon>
        <taxon>Rubrobacterales</taxon>
        <taxon>Rubrobacteraceae</taxon>
        <taxon>Rubrobacter</taxon>
    </lineage>
</organism>
<evidence type="ECO:0000256" key="2">
    <source>
        <dbReference type="ARBA" id="ARBA00022679"/>
    </source>
</evidence>
<dbReference type="EC" id="2.7.7.7" evidence="1"/>
<dbReference type="EMBL" id="CP045119">
    <property type="protein sequence ID" value="QIN83104.1"/>
    <property type="molecule type" value="Genomic_DNA"/>
</dbReference>
<dbReference type="GO" id="GO:0003887">
    <property type="term" value="F:DNA-directed DNA polymerase activity"/>
    <property type="evidence" value="ECO:0007669"/>
    <property type="project" value="UniProtKB-KW"/>
</dbReference>
<dbReference type="Pfam" id="PF21694">
    <property type="entry name" value="DNA_pol3_delta_C"/>
    <property type="match status" value="1"/>
</dbReference>
<dbReference type="Gene3D" id="3.40.50.300">
    <property type="entry name" value="P-loop containing nucleotide triphosphate hydrolases"/>
    <property type="match status" value="1"/>
</dbReference>
<dbReference type="Gene3D" id="1.10.8.60">
    <property type="match status" value="1"/>
</dbReference>
<dbReference type="InterPro" id="IPR027417">
    <property type="entry name" value="P-loop_NTPase"/>
</dbReference>
<evidence type="ECO:0000256" key="3">
    <source>
        <dbReference type="ARBA" id="ARBA00022695"/>
    </source>
</evidence>
<dbReference type="Gene3D" id="1.20.272.10">
    <property type="match status" value="1"/>
</dbReference>
<dbReference type="NCBIfam" id="TIGR01128">
    <property type="entry name" value="holA"/>
    <property type="match status" value="1"/>
</dbReference>
<keyword evidence="5" id="KW-0239">DNA-directed DNA polymerase</keyword>
<evidence type="ECO:0000256" key="5">
    <source>
        <dbReference type="ARBA" id="ARBA00022932"/>
    </source>
</evidence>
<evidence type="ECO:0000256" key="4">
    <source>
        <dbReference type="ARBA" id="ARBA00022705"/>
    </source>
</evidence>
<dbReference type="GO" id="GO:0003677">
    <property type="term" value="F:DNA binding"/>
    <property type="evidence" value="ECO:0007669"/>
    <property type="project" value="InterPro"/>
</dbReference>
<comment type="similarity">
    <text evidence="6">Belongs to the DNA polymerase HolA subunit family.</text>
</comment>
<dbReference type="GO" id="GO:0006261">
    <property type="term" value="P:DNA-templated DNA replication"/>
    <property type="evidence" value="ECO:0007669"/>
    <property type="project" value="TreeGrafter"/>
</dbReference>
<dbReference type="InterPro" id="IPR005790">
    <property type="entry name" value="DNA_polIII_delta"/>
</dbReference>
<dbReference type="PANTHER" id="PTHR34388">
    <property type="entry name" value="DNA POLYMERASE III SUBUNIT DELTA"/>
    <property type="match status" value="1"/>
</dbReference>
<evidence type="ECO:0000313" key="9">
    <source>
        <dbReference type="EMBL" id="QIN83104.1"/>
    </source>
</evidence>
<sequence length="316" mass="34282">MTATIPSVGVYLLLGDDEERKARGVEKLRRGRAVEGFDASSASPQTVISACNSFDLFGEGPFVVVKNLDAWNAAQKALVVDYLQDPPEGSDLLLLGKKLGARERLLSAAKKGGEVHDFQQPTGRALVKWLVGHAKKLGLDLPEDVAEELTNRVSGDKMRLVREAEKLALYVGDGTATLDDVEKLCPPDVQSNIFAFVDALAAGQRGRAVELLEALVGTGEPPLRLTFMVRRQFRLVARARALFERGVPQPEVARELKVPPFVARKLSEQSRKLDERDLERALATVLELESGLKGGSNLGEALQVELAVLRLSGSPA</sequence>
<dbReference type="InterPro" id="IPR008921">
    <property type="entry name" value="DNA_pol3_clamp-load_cplx_C"/>
</dbReference>
<evidence type="ECO:0000256" key="6">
    <source>
        <dbReference type="ARBA" id="ARBA00034754"/>
    </source>
</evidence>